<evidence type="ECO:0000313" key="3">
    <source>
        <dbReference type="EMBL" id="TCS86527.1"/>
    </source>
</evidence>
<dbReference type="Pfam" id="PF00313">
    <property type="entry name" value="CSD"/>
    <property type="match status" value="1"/>
</dbReference>
<proteinExistence type="predicted"/>
<dbReference type="Gene3D" id="2.40.50.140">
    <property type="entry name" value="Nucleic acid-binding proteins"/>
    <property type="match status" value="1"/>
</dbReference>
<dbReference type="PANTHER" id="PTHR11544">
    <property type="entry name" value="COLD SHOCK DOMAIN CONTAINING PROTEINS"/>
    <property type="match status" value="1"/>
</dbReference>
<protein>
    <submittedName>
        <fullName evidence="3">Putative cold-shock DNA-binding protein</fullName>
    </submittedName>
</protein>
<dbReference type="GO" id="GO:0003677">
    <property type="term" value="F:DNA binding"/>
    <property type="evidence" value="ECO:0007669"/>
    <property type="project" value="UniProtKB-KW"/>
</dbReference>
<dbReference type="AlphaFoldDB" id="A0A4R3KQF2"/>
<accession>A0A4R3KQF2</accession>
<gene>
    <name evidence="3" type="ORF">EDD80_10760</name>
</gene>
<feature type="compositionally biased region" description="Basic and acidic residues" evidence="1">
    <location>
        <begin position="23"/>
        <end position="33"/>
    </location>
</feature>
<dbReference type="OrthoDB" id="1493235at2"/>
<dbReference type="PROSITE" id="PS51857">
    <property type="entry name" value="CSD_2"/>
    <property type="match status" value="1"/>
</dbReference>
<name>A0A4R3KQF2_9SPHI</name>
<evidence type="ECO:0000259" key="2">
    <source>
        <dbReference type="PROSITE" id="PS51857"/>
    </source>
</evidence>
<keyword evidence="3" id="KW-0238">DNA-binding</keyword>
<dbReference type="GO" id="GO:0005829">
    <property type="term" value="C:cytosol"/>
    <property type="evidence" value="ECO:0007669"/>
    <property type="project" value="UniProtKB-ARBA"/>
</dbReference>
<organism evidence="3 4">
    <name type="scientific">Anseongella ginsenosidimutans</name>
    <dbReference type="NCBI Taxonomy" id="496056"/>
    <lineage>
        <taxon>Bacteria</taxon>
        <taxon>Pseudomonadati</taxon>
        <taxon>Bacteroidota</taxon>
        <taxon>Sphingobacteriia</taxon>
        <taxon>Sphingobacteriales</taxon>
        <taxon>Sphingobacteriaceae</taxon>
        <taxon>Anseongella</taxon>
    </lineage>
</organism>
<keyword evidence="4" id="KW-1185">Reference proteome</keyword>
<feature type="region of interest" description="Disordered" evidence="1">
    <location>
        <begin position="1"/>
        <end position="42"/>
    </location>
</feature>
<evidence type="ECO:0000256" key="1">
    <source>
        <dbReference type="SAM" id="MobiDB-lite"/>
    </source>
</evidence>
<dbReference type="InterPro" id="IPR050181">
    <property type="entry name" value="Cold_shock_domain"/>
</dbReference>
<dbReference type="CDD" id="cd04458">
    <property type="entry name" value="CSP_CDS"/>
    <property type="match status" value="1"/>
</dbReference>
<sequence length="149" mass="17074">MGRSQESFSKKEKEKKRLKKKKEKEEKREERQANSKKGKGLDEMMAYVDEYGNILDAPPDPSQKETINSEDIEVSVSKLEKAEMNPIRKGVVTFFNDSRGYGFIRDLETQESIFVHVNETDFPIKENDRVTFEIAKGPKGANAVSVRLT</sequence>
<feature type="domain" description="CSD" evidence="2">
    <location>
        <begin position="87"/>
        <end position="148"/>
    </location>
</feature>
<comment type="caution">
    <text evidence="3">The sequence shown here is derived from an EMBL/GenBank/DDBJ whole genome shotgun (WGS) entry which is preliminary data.</text>
</comment>
<dbReference type="EMBL" id="SMAD01000007">
    <property type="protein sequence ID" value="TCS86527.1"/>
    <property type="molecule type" value="Genomic_DNA"/>
</dbReference>
<evidence type="ECO:0000313" key="4">
    <source>
        <dbReference type="Proteomes" id="UP000295807"/>
    </source>
</evidence>
<reference evidence="3 4" key="1">
    <citation type="submission" date="2019-03" db="EMBL/GenBank/DDBJ databases">
        <title>Genomic Encyclopedia of Type Strains, Phase IV (KMG-IV): sequencing the most valuable type-strain genomes for metagenomic binning, comparative biology and taxonomic classification.</title>
        <authorList>
            <person name="Goeker M."/>
        </authorList>
    </citation>
    <scope>NUCLEOTIDE SEQUENCE [LARGE SCALE GENOMIC DNA]</scope>
    <source>
        <strain evidence="3 4">DSM 21100</strain>
    </source>
</reference>
<dbReference type="RefSeq" id="WP_132129538.1">
    <property type="nucleotide sequence ID" value="NZ_CP042432.1"/>
</dbReference>
<dbReference type="SUPFAM" id="SSF50249">
    <property type="entry name" value="Nucleic acid-binding proteins"/>
    <property type="match status" value="1"/>
</dbReference>
<dbReference type="InterPro" id="IPR002059">
    <property type="entry name" value="CSP_DNA-bd"/>
</dbReference>
<dbReference type="InterPro" id="IPR011129">
    <property type="entry name" value="CSD"/>
</dbReference>
<dbReference type="Proteomes" id="UP000295807">
    <property type="component" value="Unassembled WGS sequence"/>
</dbReference>
<dbReference type="InterPro" id="IPR012340">
    <property type="entry name" value="NA-bd_OB-fold"/>
</dbReference>
<feature type="compositionally biased region" description="Basic residues" evidence="1">
    <location>
        <begin position="13"/>
        <end position="22"/>
    </location>
</feature>
<dbReference type="SMART" id="SM00357">
    <property type="entry name" value="CSP"/>
    <property type="match status" value="1"/>
</dbReference>
<dbReference type="PRINTS" id="PR00050">
    <property type="entry name" value="COLDSHOCK"/>
</dbReference>